<dbReference type="EMBL" id="JAADJG010000830">
    <property type="protein sequence ID" value="KAF4435880.1"/>
    <property type="molecule type" value="Genomic_DNA"/>
</dbReference>
<dbReference type="Proteomes" id="UP000605986">
    <property type="component" value="Unassembled WGS sequence"/>
</dbReference>
<proteinExistence type="predicted"/>
<protein>
    <recommendedName>
        <fullName evidence="3">Acyltransferase</fullName>
    </recommendedName>
</protein>
<name>A0A8H4JNB1_9HYPO</name>
<reference evidence="1" key="1">
    <citation type="submission" date="2020-01" db="EMBL/GenBank/DDBJ databases">
        <title>Identification and distribution of gene clusters putatively required for synthesis of sphingolipid metabolism inhibitors in phylogenetically diverse species of the filamentous fungus Fusarium.</title>
        <authorList>
            <person name="Kim H.-S."/>
            <person name="Busman M."/>
            <person name="Brown D.W."/>
            <person name="Divon H."/>
            <person name="Uhlig S."/>
            <person name="Proctor R.H."/>
        </authorList>
    </citation>
    <scope>NUCLEOTIDE SEQUENCE</scope>
    <source>
        <strain evidence="1">NRRL 53441</strain>
    </source>
</reference>
<comment type="caution">
    <text evidence="1">The sequence shown here is derived from an EMBL/GenBank/DDBJ whole genome shotgun (WGS) entry which is preliminary data.</text>
</comment>
<sequence length="456" mass="51273">MSSNDMSFPWKEISPGNFRQPLDSFGRIWSTFYHTDAKYGREPVCIASYVKFNTTLEAKDLETNLRDAWKATRYFNPGIACAVDEFYREYKIPSQDEVDSWMLETFKTQLSKTPEEIIKNHTRDFHPVLHFFPAKDGNTRHELVILSNHMFNDARGEFYFWNSFFELVTTPEAVTFGDESKYLPPARDDLLGLPPSPSVPSYGKAMSLIGSAFVPDPVRTPLRPSNEASDGGCIKRLALSESQTTKLVDACKLKGVSVTAAVKAAHILTLRGLQGASDGNYRDECFGFEMMDPRSAFKRSYNPSQSIGTDYHILMPTKFSLGDNKTFLDVAKDMTTSFRTIREDFNKDAEGLDALGYVMLQALTTPPEDPIPPIFSSLGIVDDFMKSNYGGSIVGIEDIWVVVPVNSGTYNGLWVWTWRGQLHLLTSFNKGCYSTEMMEKALQTIVDALLEGLNIE</sequence>
<evidence type="ECO:0000313" key="2">
    <source>
        <dbReference type="Proteomes" id="UP000605986"/>
    </source>
</evidence>
<keyword evidence="2" id="KW-1185">Reference proteome</keyword>
<organism evidence="1 2">
    <name type="scientific">Fusarium austroafricanum</name>
    <dbReference type="NCBI Taxonomy" id="2364996"/>
    <lineage>
        <taxon>Eukaryota</taxon>
        <taxon>Fungi</taxon>
        <taxon>Dikarya</taxon>
        <taxon>Ascomycota</taxon>
        <taxon>Pezizomycotina</taxon>
        <taxon>Sordariomycetes</taxon>
        <taxon>Hypocreomycetidae</taxon>
        <taxon>Hypocreales</taxon>
        <taxon>Nectriaceae</taxon>
        <taxon>Fusarium</taxon>
        <taxon>Fusarium concolor species complex</taxon>
    </lineage>
</organism>
<gene>
    <name evidence="1" type="ORF">F53441_13388</name>
</gene>
<evidence type="ECO:0000313" key="1">
    <source>
        <dbReference type="EMBL" id="KAF4435880.1"/>
    </source>
</evidence>
<dbReference type="PANTHER" id="PTHR42034:SF1">
    <property type="entry name" value="CONDENSATION DOMAIN-CONTAINING PROTEIN"/>
    <property type="match status" value="1"/>
</dbReference>
<dbReference type="Gene3D" id="3.30.559.10">
    <property type="entry name" value="Chloramphenicol acetyltransferase-like domain"/>
    <property type="match status" value="1"/>
</dbReference>
<dbReference type="AlphaFoldDB" id="A0A8H4JNB1"/>
<dbReference type="SUPFAM" id="SSF52777">
    <property type="entry name" value="CoA-dependent acyltransferases"/>
    <property type="match status" value="1"/>
</dbReference>
<dbReference type="Gene3D" id="3.30.559.30">
    <property type="entry name" value="Nonribosomal peptide synthetase, condensation domain"/>
    <property type="match status" value="1"/>
</dbReference>
<dbReference type="OrthoDB" id="10000533at2759"/>
<evidence type="ECO:0008006" key="3">
    <source>
        <dbReference type="Google" id="ProtNLM"/>
    </source>
</evidence>
<dbReference type="PANTHER" id="PTHR42034">
    <property type="entry name" value="CHROMOSOME 7, WHOLE GENOME SHOTGUN SEQUENCE-RELATED"/>
    <property type="match status" value="1"/>
</dbReference>
<accession>A0A8H4JNB1</accession>
<dbReference type="InterPro" id="IPR023213">
    <property type="entry name" value="CAT-like_dom_sf"/>
</dbReference>